<name>A0A6J6MSB6_9ZZZZ</name>
<feature type="transmembrane region" description="Helical" evidence="1">
    <location>
        <begin position="72"/>
        <end position="103"/>
    </location>
</feature>
<sequence>MALFPLLIFMLYRIAVYDIKTHLIRDLDLIILFFSLSLIFRINLILGAVYFSILFLLNLLTRASIGFGDLKLALILGSAMGSVIQLVISIDIAWIIGGVWALISKRKSIPFAPAMILGAFLGQLSNGFR</sequence>
<keyword evidence="1" id="KW-0812">Transmembrane</keyword>
<protein>
    <submittedName>
        <fullName evidence="2">Unannotated protein</fullName>
    </submittedName>
</protein>
<reference evidence="2" key="1">
    <citation type="submission" date="2020-05" db="EMBL/GenBank/DDBJ databases">
        <authorList>
            <person name="Chiriac C."/>
            <person name="Salcher M."/>
            <person name="Ghai R."/>
            <person name="Kavagutti S V."/>
        </authorList>
    </citation>
    <scope>NUCLEOTIDE SEQUENCE</scope>
</reference>
<evidence type="ECO:0000313" key="2">
    <source>
        <dbReference type="EMBL" id="CAB4676666.1"/>
    </source>
</evidence>
<keyword evidence="1" id="KW-0472">Membrane</keyword>
<proteinExistence type="predicted"/>
<feature type="transmembrane region" description="Helical" evidence="1">
    <location>
        <begin position="31"/>
        <end position="60"/>
    </location>
</feature>
<dbReference type="AlphaFoldDB" id="A0A6J6MSB6"/>
<dbReference type="EMBL" id="CAEZXI010000003">
    <property type="protein sequence ID" value="CAB4676666.1"/>
    <property type="molecule type" value="Genomic_DNA"/>
</dbReference>
<keyword evidence="1" id="KW-1133">Transmembrane helix</keyword>
<organism evidence="2">
    <name type="scientific">freshwater metagenome</name>
    <dbReference type="NCBI Taxonomy" id="449393"/>
    <lineage>
        <taxon>unclassified sequences</taxon>
        <taxon>metagenomes</taxon>
        <taxon>ecological metagenomes</taxon>
    </lineage>
</organism>
<accession>A0A6J6MSB6</accession>
<evidence type="ECO:0000256" key="1">
    <source>
        <dbReference type="SAM" id="Phobius"/>
    </source>
</evidence>
<feature type="transmembrane region" description="Helical" evidence="1">
    <location>
        <begin position="109"/>
        <end position="128"/>
    </location>
</feature>
<gene>
    <name evidence="2" type="ORF">UFOPK2362_00062</name>
</gene>